<dbReference type="EMBL" id="MDCE01000117">
    <property type="protein sequence ID" value="PPV02978.1"/>
    <property type="molecule type" value="Genomic_DNA"/>
</dbReference>
<dbReference type="Proteomes" id="UP000239710">
    <property type="component" value="Unassembled WGS sequence"/>
</dbReference>
<reference evidence="1 2" key="1">
    <citation type="submission" date="2016-08" db="EMBL/GenBank/DDBJ databases">
        <title>Evolution of the type three secretion system and type three effector repertoires in Xanthomonas.</title>
        <authorList>
            <person name="Merda D."/>
            <person name="Briand M."/>
            <person name="Bosis E."/>
            <person name="Rousseau C."/>
            <person name="Portier P."/>
            <person name="Jacques M.-A."/>
            <person name="Fischer-Le Saux M."/>
        </authorList>
    </citation>
    <scope>NUCLEOTIDE SEQUENCE [LARGE SCALE GENOMIC DNA]</scope>
    <source>
        <strain evidence="1 2">CFBP1976</strain>
    </source>
</reference>
<protein>
    <submittedName>
        <fullName evidence="1">Uncharacterized protein</fullName>
    </submittedName>
</protein>
<proteinExistence type="predicted"/>
<sequence>MEADFFILPRKVIMRTRIANKPSVAFVGASWVGAAAGHRCLPLAGLELRVRRRGRIVMPAAGLVC</sequence>
<accession>A0ABX5BK55</accession>
<name>A0ABX5BK55_9XANT</name>
<evidence type="ECO:0000313" key="2">
    <source>
        <dbReference type="Proteomes" id="UP000239710"/>
    </source>
</evidence>
<keyword evidence="2" id="KW-1185">Reference proteome</keyword>
<comment type="caution">
    <text evidence="1">The sequence shown here is derived from an EMBL/GenBank/DDBJ whole genome shotgun (WGS) entry which is preliminary data.</text>
</comment>
<gene>
    <name evidence="1" type="ORF">XbrCFBP1976_21680</name>
</gene>
<evidence type="ECO:0000313" key="1">
    <source>
        <dbReference type="EMBL" id="PPV02978.1"/>
    </source>
</evidence>
<organism evidence="1 2">
    <name type="scientific">Xanthomonas bromi</name>
    <dbReference type="NCBI Taxonomy" id="56449"/>
    <lineage>
        <taxon>Bacteria</taxon>
        <taxon>Pseudomonadati</taxon>
        <taxon>Pseudomonadota</taxon>
        <taxon>Gammaproteobacteria</taxon>
        <taxon>Lysobacterales</taxon>
        <taxon>Lysobacteraceae</taxon>
        <taxon>Xanthomonas</taxon>
    </lineage>
</organism>